<comment type="caution">
    <text evidence="12">The sequence shown here is derived from an EMBL/GenBank/DDBJ whole genome shotgun (WGS) entry which is preliminary data.</text>
</comment>
<dbReference type="EMBL" id="BAAFSV010000005">
    <property type="protein sequence ID" value="GAB1318465.1"/>
    <property type="molecule type" value="Genomic_DNA"/>
</dbReference>
<dbReference type="PANTHER" id="PTHR31646">
    <property type="entry name" value="ALPHA-1,2-MANNOSYLTRANSFERASE MNN2"/>
    <property type="match status" value="1"/>
</dbReference>
<keyword evidence="5 11" id="KW-0812">Transmembrane</keyword>
<keyword evidence="7 11" id="KW-1133">Transmembrane helix</keyword>
<feature type="compositionally biased region" description="Basic and acidic residues" evidence="10">
    <location>
        <begin position="425"/>
        <end position="441"/>
    </location>
</feature>
<keyword evidence="12" id="KW-0328">Glycosyltransferase</keyword>
<gene>
    <name evidence="12" type="primary">MNN2</name>
    <name evidence="12" type="ORF">MFIFM68171_08675</name>
</gene>
<evidence type="ECO:0000256" key="3">
    <source>
        <dbReference type="ARBA" id="ARBA00009105"/>
    </source>
</evidence>
<evidence type="ECO:0000313" key="12">
    <source>
        <dbReference type="EMBL" id="GAB1318465.1"/>
    </source>
</evidence>
<keyword evidence="8" id="KW-0333">Golgi apparatus</keyword>
<evidence type="ECO:0000313" key="13">
    <source>
        <dbReference type="Proteomes" id="UP001628179"/>
    </source>
</evidence>
<dbReference type="InterPro" id="IPR029044">
    <property type="entry name" value="Nucleotide-diphossugar_trans"/>
</dbReference>
<evidence type="ECO:0000256" key="9">
    <source>
        <dbReference type="ARBA" id="ARBA00023136"/>
    </source>
</evidence>
<evidence type="ECO:0000256" key="6">
    <source>
        <dbReference type="ARBA" id="ARBA00022968"/>
    </source>
</evidence>
<dbReference type="GO" id="GO:0016757">
    <property type="term" value="F:glycosyltransferase activity"/>
    <property type="evidence" value="ECO:0007669"/>
    <property type="project" value="UniProtKB-KW"/>
</dbReference>
<name>A0ABQ0GLP6_9PEZI</name>
<dbReference type="Proteomes" id="UP001628179">
    <property type="component" value="Unassembled WGS sequence"/>
</dbReference>
<comment type="subcellular location">
    <subcellularLocation>
        <location evidence="1">Golgi apparatus membrane</location>
        <topology evidence="1">Single-pass type II membrane protein</topology>
    </subcellularLocation>
</comment>
<dbReference type="PANTHER" id="PTHR31646:SF1">
    <property type="entry name" value="ALPHA-1,2-MANNOSYLTRANSFERASE MNN2"/>
    <property type="match status" value="1"/>
</dbReference>
<evidence type="ECO:0000256" key="11">
    <source>
        <dbReference type="SAM" id="Phobius"/>
    </source>
</evidence>
<proteinExistence type="inferred from homology"/>
<dbReference type="RefSeq" id="XP_070920196.1">
    <property type="nucleotide sequence ID" value="XM_071064095.1"/>
</dbReference>
<keyword evidence="9 11" id="KW-0472">Membrane</keyword>
<dbReference type="SUPFAM" id="SSF53448">
    <property type="entry name" value="Nucleotide-diphospho-sugar transferases"/>
    <property type="match status" value="1"/>
</dbReference>
<accession>A0ABQ0GLP6</accession>
<feature type="compositionally biased region" description="Basic residues" evidence="10">
    <location>
        <begin position="451"/>
        <end position="460"/>
    </location>
</feature>
<reference evidence="12 13" key="1">
    <citation type="submission" date="2024-09" db="EMBL/GenBank/DDBJ databases">
        <title>Itraconazole resistance in Madurella fahalii resulting from another homologue of gene encoding cytochrome P450 14-alpha sterol demethylase (CYP51).</title>
        <authorList>
            <person name="Yoshioka I."/>
            <person name="Fahal A.H."/>
            <person name="Kaneko S."/>
            <person name="Yaguchi T."/>
        </authorList>
    </citation>
    <scope>NUCLEOTIDE SEQUENCE [LARGE SCALE GENOMIC DNA]</scope>
    <source>
        <strain evidence="12 13">IFM 68171</strain>
    </source>
</reference>
<sequence>MRPAVRAGRARYLVLLVVPFFCTLAYFITRPTYTWRPPAHVGPPRTRLPSTSNETADWWVEFFTRLNNTQVMASPTKIKGKARADNWRPDIDYARPDLWKLSEDDQARFRQSHASIVKQLPDFARHLPYRAGTTGVVTTAGAANFGQAVSVVLMTRQTGSHLPIEVVLDSSSEWADWVCANMMPRFNATCVYLEDMWVSLHPFVPKFRRYQWKFISIIASTFQNVLFLDADCLPVLNPDSIFEHGAEPFTSAGFITWPDFWTPSSSPLFYKIAGDIEVPPLTARTSSESGIMVYDKARHGDTLLLAAYYNYNGPRHYYDVLTQHGISGDGDKETFLQAALVLDALRRKGVYEEPTGWMKPGIGVKKGYWDVKRIPMVHGRSVKGEWNGMFMQQMDPVEDYRVVMAAIEEAKRGPEAKAEDEDKVEENNEDRPKEMPKHKPGEGTGTENKVPRRANRRRFWRWGGKDKPETSGEKAPPPTIAQVKPGPTWQEDFLTDSSFLATVGNLTLNHYHGRFMFFHHNGVKPDFTRILDKKAGIVAVNEEGKYVRMWGDPGWVIQRTGRDVEKLWWQDSIQIYCHPEMAQWAPVCAKMQEVYAQVYDTD</sequence>
<evidence type="ECO:0000256" key="1">
    <source>
        <dbReference type="ARBA" id="ARBA00004323"/>
    </source>
</evidence>
<evidence type="ECO:0000256" key="4">
    <source>
        <dbReference type="ARBA" id="ARBA00022679"/>
    </source>
</evidence>
<feature type="region of interest" description="Disordered" evidence="10">
    <location>
        <begin position="411"/>
        <end position="485"/>
    </location>
</feature>
<protein>
    <submittedName>
        <fullName evidence="12">Mannosyltransferase</fullName>
    </submittedName>
</protein>
<feature type="transmembrane region" description="Helical" evidence="11">
    <location>
        <begin position="12"/>
        <end position="29"/>
    </location>
</feature>
<feature type="compositionally biased region" description="Basic and acidic residues" evidence="10">
    <location>
        <begin position="463"/>
        <end position="472"/>
    </location>
</feature>
<evidence type="ECO:0000256" key="7">
    <source>
        <dbReference type="ARBA" id="ARBA00022989"/>
    </source>
</evidence>
<dbReference type="GeneID" id="98179418"/>
<evidence type="ECO:0000256" key="8">
    <source>
        <dbReference type="ARBA" id="ARBA00023034"/>
    </source>
</evidence>
<keyword evidence="6" id="KW-0735">Signal-anchor</keyword>
<keyword evidence="4" id="KW-0808">Transferase</keyword>
<dbReference type="Pfam" id="PF11051">
    <property type="entry name" value="Mannosyl_trans3"/>
    <property type="match status" value="2"/>
</dbReference>
<organism evidence="12 13">
    <name type="scientific">Madurella fahalii</name>
    <dbReference type="NCBI Taxonomy" id="1157608"/>
    <lineage>
        <taxon>Eukaryota</taxon>
        <taxon>Fungi</taxon>
        <taxon>Dikarya</taxon>
        <taxon>Ascomycota</taxon>
        <taxon>Pezizomycotina</taxon>
        <taxon>Sordariomycetes</taxon>
        <taxon>Sordariomycetidae</taxon>
        <taxon>Sordariales</taxon>
        <taxon>Sordariales incertae sedis</taxon>
        <taxon>Madurella</taxon>
    </lineage>
</organism>
<evidence type="ECO:0000256" key="5">
    <source>
        <dbReference type="ARBA" id="ARBA00022692"/>
    </source>
</evidence>
<keyword evidence="13" id="KW-1185">Reference proteome</keyword>
<comment type="pathway">
    <text evidence="2">Protein modification; protein glycosylation.</text>
</comment>
<dbReference type="InterPro" id="IPR022751">
    <property type="entry name" value="Alpha_mannosyltransferase"/>
</dbReference>
<evidence type="ECO:0000256" key="2">
    <source>
        <dbReference type="ARBA" id="ARBA00004922"/>
    </source>
</evidence>
<evidence type="ECO:0000256" key="10">
    <source>
        <dbReference type="SAM" id="MobiDB-lite"/>
    </source>
</evidence>
<comment type="similarity">
    <text evidence="3">Belongs to the MNN1/MNT family.</text>
</comment>